<sequence length="258" mass="27885">MANTGLPDVFDPIFEYLSEALPPPLYWFVTNALSHYLALLSAIYSLILPLISTSPLKWDAQKILPPIITLFAAYLALLSFYRTTTWMLRTSIFFVKWGTILGVIAAGAGFLLGSANGDGNGVGSFGVISGLGGMLLDLINGKGQNAAGGTRSGSHPQRSRTTTKGSEKKKPKPWEPFERHREWQHQDNQDRAGVDAQQVISKIIGGAGQVVRESGWWTLLKGIVDGAAAEETRDEGKGGRGQQPKSQTKSKAGTSRSR</sequence>
<evidence type="ECO:0000256" key="1">
    <source>
        <dbReference type="SAM" id="MobiDB-lite"/>
    </source>
</evidence>
<feature type="compositionally biased region" description="Polar residues" evidence="1">
    <location>
        <begin position="243"/>
        <end position="258"/>
    </location>
</feature>
<gene>
    <name evidence="3" type="ORF">H0H81_005346</name>
</gene>
<feature type="compositionally biased region" description="Basic and acidic residues" evidence="1">
    <location>
        <begin position="165"/>
        <end position="193"/>
    </location>
</feature>
<keyword evidence="2" id="KW-0812">Transmembrane</keyword>
<dbReference type="Proteomes" id="UP000717328">
    <property type="component" value="Unassembled WGS sequence"/>
</dbReference>
<feature type="transmembrane region" description="Helical" evidence="2">
    <location>
        <begin position="121"/>
        <end position="139"/>
    </location>
</feature>
<evidence type="ECO:0000313" key="3">
    <source>
        <dbReference type="EMBL" id="KAG5637224.1"/>
    </source>
</evidence>
<feature type="transmembrane region" description="Helical" evidence="2">
    <location>
        <begin position="93"/>
        <end position="115"/>
    </location>
</feature>
<keyword evidence="4" id="KW-1185">Reference proteome</keyword>
<dbReference type="OrthoDB" id="2502792at2759"/>
<accession>A0A9P7FRZ3</accession>
<dbReference type="AlphaFoldDB" id="A0A9P7FRZ3"/>
<evidence type="ECO:0000313" key="4">
    <source>
        <dbReference type="Proteomes" id="UP000717328"/>
    </source>
</evidence>
<evidence type="ECO:0000256" key="2">
    <source>
        <dbReference type="SAM" id="Phobius"/>
    </source>
</evidence>
<feature type="transmembrane region" description="Helical" evidence="2">
    <location>
        <begin position="25"/>
        <end position="51"/>
    </location>
</feature>
<dbReference type="EMBL" id="JABCKI010005849">
    <property type="protein sequence ID" value="KAG5637224.1"/>
    <property type="molecule type" value="Genomic_DNA"/>
</dbReference>
<name>A0A9P7FRZ3_9AGAR</name>
<comment type="caution">
    <text evidence="3">The sequence shown here is derived from an EMBL/GenBank/DDBJ whole genome shotgun (WGS) entry which is preliminary data.</text>
</comment>
<protein>
    <submittedName>
        <fullName evidence="3">Uncharacterized protein</fullName>
    </submittedName>
</protein>
<keyword evidence="2" id="KW-0472">Membrane</keyword>
<feature type="region of interest" description="Disordered" evidence="1">
    <location>
        <begin position="229"/>
        <end position="258"/>
    </location>
</feature>
<reference evidence="3" key="1">
    <citation type="submission" date="2021-02" db="EMBL/GenBank/DDBJ databases">
        <authorList>
            <person name="Nieuwenhuis M."/>
            <person name="Van De Peppel L.J.J."/>
        </authorList>
    </citation>
    <scope>NUCLEOTIDE SEQUENCE</scope>
    <source>
        <strain evidence="3">D49</strain>
    </source>
</reference>
<reference evidence="3" key="2">
    <citation type="submission" date="2021-10" db="EMBL/GenBank/DDBJ databases">
        <title>Phylogenomics reveals ancestral predisposition of the termite-cultivated fungus Termitomyces towards a domesticated lifestyle.</title>
        <authorList>
            <person name="Auxier B."/>
            <person name="Grum-Grzhimaylo A."/>
            <person name="Cardenas M.E."/>
            <person name="Lodge J.D."/>
            <person name="Laessoe T."/>
            <person name="Pedersen O."/>
            <person name="Smith M.E."/>
            <person name="Kuyper T.W."/>
            <person name="Franco-Molano E.A."/>
            <person name="Baroni T.J."/>
            <person name="Aanen D.K."/>
        </authorList>
    </citation>
    <scope>NUCLEOTIDE SEQUENCE</scope>
    <source>
        <strain evidence="3">D49</strain>
    </source>
</reference>
<organism evidence="3 4">
    <name type="scientific">Sphagnurus paluster</name>
    <dbReference type="NCBI Taxonomy" id="117069"/>
    <lineage>
        <taxon>Eukaryota</taxon>
        <taxon>Fungi</taxon>
        <taxon>Dikarya</taxon>
        <taxon>Basidiomycota</taxon>
        <taxon>Agaricomycotina</taxon>
        <taxon>Agaricomycetes</taxon>
        <taxon>Agaricomycetidae</taxon>
        <taxon>Agaricales</taxon>
        <taxon>Tricholomatineae</taxon>
        <taxon>Lyophyllaceae</taxon>
        <taxon>Sphagnurus</taxon>
    </lineage>
</organism>
<keyword evidence="2" id="KW-1133">Transmembrane helix</keyword>
<proteinExistence type="predicted"/>
<feature type="region of interest" description="Disordered" evidence="1">
    <location>
        <begin position="146"/>
        <end position="194"/>
    </location>
</feature>
<feature type="transmembrane region" description="Helical" evidence="2">
    <location>
        <begin position="63"/>
        <end position="81"/>
    </location>
</feature>